<dbReference type="EMBL" id="MU004182">
    <property type="protein sequence ID" value="KAF2501344.1"/>
    <property type="molecule type" value="Genomic_DNA"/>
</dbReference>
<evidence type="ECO:0000256" key="5">
    <source>
        <dbReference type="SAM" id="Phobius"/>
    </source>
</evidence>
<feature type="transmembrane region" description="Helical" evidence="5">
    <location>
        <begin position="456"/>
        <end position="477"/>
    </location>
</feature>
<feature type="transmembrane region" description="Helical" evidence="5">
    <location>
        <begin position="349"/>
        <end position="368"/>
    </location>
</feature>
<sequence length="510" mass="56275">MVPSEGAEEHDGLLDRSLESSGAQEDLLKSGRTSQRAIWTLLLLLVFTHMANRLYDLPLNRVIEMRLCQDHYKQHDPSKFGPGSSVPEKLCKIDEVQQKLAWLQGIMEATTITLDFIVTIPFSFLAEKFGVRLVLWLNMATRLFMCSWVLVVGNFDHIFPTKAIIAGPFLSILGHECVLSSTIYALTATLTREYVQSASYFSYIGSATYVVSFVGPSLASITMSQSLWLPFWVAIALLLLASITIYFLPEKTQIPVKPLLVVDANDAETGPLLGDRPTGPDNFSSAFDTPKSFLTRILHTLKTLARLVVGRRNFQIILASYFLTNLASSDTRLLVQYISARYEWRFAEAGYLLSAKAAINILLLTIVVPRVIRTSMASKTIHGSENRLNFLGVKCSILVSILGVLCIAMSFKIWMLLASLMIYAVGSANSVFLYSLVKSPLIALQDETTHAQDFSLVMLTKSLGALVGAPLMTVLWVQAIKIGGAGLGLPYFVSASLYLFAAIVIAQLRL</sequence>
<organism evidence="6 7">
    <name type="scientific">Lophium mytilinum</name>
    <dbReference type="NCBI Taxonomy" id="390894"/>
    <lineage>
        <taxon>Eukaryota</taxon>
        <taxon>Fungi</taxon>
        <taxon>Dikarya</taxon>
        <taxon>Ascomycota</taxon>
        <taxon>Pezizomycotina</taxon>
        <taxon>Dothideomycetes</taxon>
        <taxon>Pleosporomycetidae</taxon>
        <taxon>Mytilinidiales</taxon>
        <taxon>Mytilinidiaceae</taxon>
        <taxon>Lophium</taxon>
    </lineage>
</organism>
<protein>
    <recommendedName>
        <fullName evidence="8">MFS general substrate transporter</fullName>
    </recommendedName>
</protein>
<evidence type="ECO:0000256" key="3">
    <source>
        <dbReference type="ARBA" id="ARBA00022989"/>
    </source>
</evidence>
<dbReference type="InterPro" id="IPR036259">
    <property type="entry name" value="MFS_trans_sf"/>
</dbReference>
<dbReference type="OrthoDB" id="194139at2759"/>
<evidence type="ECO:0000313" key="6">
    <source>
        <dbReference type="EMBL" id="KAF2501344.1"/>
    </source>
</evidence>
<evidence type="ECO:0008006" key="8">
    <source>
        <dbReference type="Google" id="ProtNLM"/>
    </source>
</evidence>
<dbReference type="AlphaFoldDB" id="A0A6A6RA92"/>
<dbReference type="PANTHER" id="PTHR23507:SF8">
    <property type="entry name" value="MFS GENERAL SUBSTRATE TRANSPORTER"/>
    <property type="match status" value="1"/>
</dbReference>
<dbReference type="Pfam" id="PF07690">
    <property type="entry name" value="MFS_1"/>
    <property type="match status" value="1"/>
</dbReference>
<evidence type="ECO:0000313" key="7">
    <source>
        <dbReference type="Proteomes" id="UP000799750"/>
    </source>
</evidence>
<feature type="transmembrane region" description="Helical" evidence="5">
    <location>
        <begin position="200"/>
        <end position="221"/>
    </location>
</feature>
<keyword evidence="4 5" id="KW-0472">Membrane</keyword>
<dbReference type="PANTHER" id="PTHR23507">
    <property type="entry name" value="ZGC:174356"/>
    <property type="match status" value="1"/>
</dbReference>
<feature type="transmembrane region" description="Helical" evidence="5">
    <location>
        <begin position="227"/>
        <end position="248"/>
    </location>
</feature>
<name>A0A6A6RA92_9PEZI</name>
<dbReference type="Proteomes" id="UP000799750">
    <property type="component" value="Unassembled WGS sequence"/>
</dbReference>
<evidence type="ECO:0000256" key="4">
    <source>
        <dbReference type="ARBA" id="ARBA00023136"/>
    </source>
</evidence>
<feature type="transmembrane region" description="Helical" evidence="5">
    <location>
        <begin position="489"/>
        <end position="508"/>
    </location>
</feature>
<dbReference type="GO" id="GO:0016020">
    <property type="term" value="C:membrane"/>
    <property type="evidence" value="ECO:0007669"/>
    <property type="project" value="UniProtKB-SubCell"/>
</dbReference>
<keyword evidence="7" id="KW-1185">Reference proteome</keyword>
<reference evidence="6" key="1">
    <citation type="journal article" date="2020" name="Stud. Mycol.">
        <title>101 Dothideomycetes genomes: a test case for predicting lifestyles and emergence of pathogens.</title>
        <authorList>
            <person name="Haridas S."/>
            <person name="Albert R."/>
            <person name="Binder M."/>
            <person name="Bloem J."/>
            <person name="Labutti K."/>
            <person name="Salamov A."/>
            <person name="Andreopoulos B."/>
            <person name="Baker S."/>
            <person name="Barry K."/>
            <person name="Bills G."/>
            <person name="Bluhm B."/>
            <person name="Cannon C."/>
            <person name="Castanera R."/>
            <person name="Culley D."/>
            <person name="Daum C."/>
            <person name="Ezra D."/>
            <person name="Gonzalez J."/>
            <person name="Henrissat B."/>
            <person name="Kuo A."/>
            <person name="Liang C."/>
            <person name="Lipzen A."/>
            <person name="Lutzoni F."/>
            <person name="Magnuson J."/>
            <person name="Mondo S."/>
            <person name="Nolan M."/>
            <person name="Ohm R."/>
            <person name="Pangilinan J."/>
            <person name="Park H.-J."/>
            <person name="Ramirez L."/>
            <person name="Alfaro M."/>
            <person name="Sun H."/>
            <person name="Tritt A."/>
            <person name="Yoshinaga Y."/>
            <person name="Zwiers L.-H."/>
            <person name="Turgeon B."/>
            <person name="Goodwin S."/>
            <person name="Spatafora J."/>
            <person name="Crous P."/>
            <person name="Grigoriev I."/>
        </authorList>
    </citation>
    <scope>NUCLEOTIDE SEQUENCE</scope>
    <source>
        <strain evidence="6">CBS 269.34</strain>
    </source>
</reference>
<comment type="subcellular location">
    <subcellularLocation>
        <location evidence="1">Membrane</location>
        <topology evidence="1">Multi-pass membrane protein</topology>
    </subcellularLocation>
</comment>
<dbReference type="GO" id="GO:0022857">
    <property type="term" value="F:transmembrane transporter activity"/>
    <property type="evidence" value="ECO:0007669"/>
    <property type="project" value="InterPro"/>
</dbReference>
<evidence type="ECO:0000256" key="2">
    <source>
        <dbReference type="ARBA" id="ARBA00022692"/>
    </source>
</evidence>
<accession>A0A6A6RA92</accession>
<feature type="transmembrane region" description="Helical" evidence="5">
    <location>
        <begin position="388"/>
        <end position="407"/>
    </location>
</feature>
<proteinExistence type="predicted"/>
<dbReference type="SUPFAM" id="SSF103473">
    <property type="entry name" value="MFS general substrate transporter"/>
    <property type="match status" value="1"/>
</dbReference>
<gene>
    <name evidence="6" type="ORF">BU16DRAFT_599240</name>
</gene>
<feature type="transmembrane region" description="Helical" evidence="5">
    <location>
        <begin position="414"/>
        <end position="436"/>
    </location>
</feature>
<dbReference type="Gene3D" id="1.20.1250.20">
    <property type="entry name" value="MFS general substrate transporter like domains"/>
    <property type="match status" value="1"/>
</dbReference>
<feature type="transmembrane region" description="Helical" evidence="5">
    <location>
        <begin position="133"/>
        <end position="151"/>
    </location>
</feature>
<keyword evidence="3 5" id="KW-1133">Transmembrane helix</keyword>
<dbReference type="InterPro" id="IPR011701">
    <property type="entry name" value="MFS"/>
</dbReference>
<feature type="transmembrane region" description="Helical" evidence="5">
    <location>
        <begin position="163"/>
        <end position="188"/>
    </location>
</feature>
<keyword evidence="2 5" id="KW-0812">Transmembrane</keyword>
<feature type="transmembrane region" description="Helical" evidence="5">
    <location>
        <begin position="106"/>
        <end position="126"/>
    </location>
</feature>
<evidence type="ECO:0000256" key="1">
    <source>
        <dbReference type="ARBA" id="ARBA00004141"/>
    </source>
</evidence>